<dbReference type="Proteomes" id="UP001431783">
    <property type="component" value="Unassembled WGS sequence"/>
</dbReference>
<feature type="region of interest" description="Disordered" evidence="1">
    <location>
        <begin position="188"/>
        <end position="219"/>
    </location>
</feature>
<evidence type="ECO:0000313" key="3">
    <source>
        <dbReference type="Proteomes" id="UP001431783"/>
    </source>
</evidence>
<keyword evidence="3" id="KW-1185">Reference proteome</keyword>
<evidence type="ECO:0000313" key="2">
    <source>
        <dbReference type="EMBL" id="KAK9873098.1"/>
    </source>
</evidence>
<name>A0AAW1TRY8_9CUCU</name>
<gene>
    <name evidence="2" type="ORF">WA026_020827</name>
</gene>
<protein>
    <submittedName>
        <fullName evidence="2">Uncharacterized protein</fullName>
    </submittedName>
</protein>
<dbReference type="EMBL" id="JARQZJ010000015">
    <property type="protein sequence ID" value="KAK9873098.1"/>
    <property type="molecule type" value="Genomic_DNA"/>
</dbReference>
<evidence type="ECO:0000256" key="1">
    <source>
        <dbReference type="SAM" id="MobiDB-lite"/>
    </source>
</evidence>
<feature type="region of interest" description="Disordered" evidence="1">
    <location>
        <begin position="1"/>
        <end position="31"/>
    </location>
</feature>
<accession>A0AAW1TRY8</accession>
<reference evidence="2 3" key="1">
    <citation type="submission" date="2023-03" db="EMBL/GenBank/DDBJ databases">
        <title>Genome insight into feeding habits of ladybird beetles.</title>
        <authorList>
            <person name="Li H.-S."/>
            <person name="Huang Y.-H."/>
            <person name="Pang H."/>
        </authorList>
    </citation>
    <scope>NUCLEOTIDE SEQUENCE [LARGE SCALE GENOMIC DNA]</scope>
    <source>
        <strain evidence="2">SYSU_2023b</strain>
        <tissue evidence="2">Whole body</tissue>
    </source>
</reference>
<dbReference type="AlphaFoldDB" id="A0AAW1TRY8"/>
<feature type="compositionally biased region" description="Basic and acidic residues" evidence="1">
    <location>
        <begin position="199"/>
        <end position="218"/>
    </location>
</feature>
<proteinExistence type="predicted"/>
<comment type="caution">
    <text evidence="2">The sequence shown here is derived from an EMBL/GenBank/DDBJ whole genome shotgun (WGS) entry which is preliminary data.</text>
</comment>
<organism evidence="2 3">
    <name type="scientific">Henosepilachna vigintioctopunctata</name>
    <dbReference type="NCBI Taxonomy" id="420089"/>
    <lineage>
        <taxon>Eukaryota</taxon>
        <taxon>Metazoa</taxon>
        <taxon>Ecdysozoa</taxon>
        <taxon>Arthropoda</taxon>
        <taxon>Hexapoda</taxon>
        <taxon>Insecta</taxon>
        <taxon>Pterygota</taxon>
        <taxon>Neoptera</taxon>
        <taxon>Endopterygota</taxon>
        <taxon>Coleoptera</taxon>
        <taxon>Polyphaga</taxon>
        <taxon>Cucujiformia</taxon>
        <taxon>Coccinelloidea</taxon>
        <taxon>Coccinellidae</taxon>
        <taxon>Epilachninae</taxon>
        <taxon>Epilachnini</taxon>
        <taxon>Henosepilachna</taxon>
    </lineage>
</organism>
<sequence>MEDMTSFPRRLGEKYDVYDEADDDSPSNYEQHSEQSLYARGLFKKVINGNGINLLGVNLKSCSSPDLRVSTKFGVTIPYSWTQISLPVKNCLTMFFKRNPYFEPTTKSNPEELKITNTEKTLLKRLVKELQVQITITQEKTTIYEKTIISLLKGGVQKFEESLQSSKTHIATATEYLHAPTMFVQTPSTVRKSNSKMNKRGEQPTERARPSRGKHEVMKGNSSLSFAGTVKRAWLHIGRAKIGMQPQHIGDYQKSRFPDSMFTVEMLPNRDDACIVQGNQ</sequence>